<sequence>MMATGGTPFEDGTDEQELHNWSISNGSLDDRLNNMDWGVQQKKANRSSEKNRKKFSAMSESRLTNDISPESTPGAGRRRARTPHSFPHVKYSTQMSVPDQAELDRLRQVINFTDLDERSIGSDSQGRVTAANNQRQLSTEAKKPFNFLPIHLNTNKSKEPPASTSTPGGKEPKKQSHGKELFAPVPAVVKEPFSLDSAQRFGLEDEKAELCIDSSQVVSKLVQIREYIGKATSMRDDLVEKNDVPANVERLSLLITHLKEQEKSYLRFLQKMLGHGVCGEQKEELENMRKQHDLLKKMLEQQEQLRALQGRQAALLAMQQSAEQAIAVMDDTVVTETTGSVSGRSITSELNDELNDLIQRFHNQLHDSQSQTVPDNRRQAECLSLSREVCRSRTTHNSRSQLPSSAPLTTASTSSSTKITKLHELQDKKQTMDKILQELHSLRDQTLNNSSCQSVSQRGTRMGMSERPYVLGREGNGPHPMRQDSSSSYTHIDQNHPADKLRKLKEVHKRLNELKELVQYYEQTSDMVVDTVNENVKEDDDETEDGSLFEAMFDSEQENHEPVTNIRNPAQPQTPSNWMDMNSLGKAHSASNNRDGRLNTECEINNRSAANLCSLNVPSVIECQFNRDRPYDGVKDEDEDEAQEDDDGARGGGGRDSDGSGYSHRSSLGGDTEYAQKVRRLQTAKQKLRQLQELVAMVQSDDTDGTTANEDEGLKQQPNNTRATAPKIQRDIALSEKTREKLYEEKLKQQQQELKQLHEERQRLMEIQGKIQDLQWACPDLQSSVSSSVSGQMRKIPAAASTPAPVPLHSSSSAKANTSGLKPTTEPPPVTVTDNELWSEMRRHQMLREELRQRRKHLESLMAEQQRRSTLNDSPFRSDTHETQSYSRDERTVATWGGSTQCPLGDDDDDDYSSEVGAEEDDDDEHDEGEESSSTDELHACSIQKQRNYSSNNRDGLKVHREINGSPSPRGSRGHPRQQPQTERGSSSRAKRQENLRWAADLSLSEGAAPAHWQEQITHLQKQLNFSTTMCQTLLQDQQTLSYMLQALLTGPYGVASNNVTSPQIPLIMHQLNQCYTQLAWQQNNVNRLKQVLNDLLQQQQSQSLSGQQQHQNFGHDSASSSLFVNYPPVNTLNMPGLPSFSSFPTGFNFSPVFPSSVGDFQQNQASSDQQHDPNISLKTEYMSFPPSLQRSPLNNAEKRFPSQPDNVPDANNSSWLNSSLNRSGQRTTLTSDHQSQIEQNSPSSSPVPHPSTSRDLSYIPDSQESVSSLPDRADPTTVTKTFRAGRKAAAQASLASRDKTPNTKSRRRRGRGQKNTASVDSDSASSDSHFDQDRERSSQVRYKDLNQGLLDKLTQEKLDSKTKNSKPNDLSSAYAWRTPFLSNRIACTEVPDVSSDFSLFEALRETIYSEVATLISQNESRPHFLIELFHELQLLNTDYLRQRALYSLQEIVTRHLTEKSVADEQASSLGPTAWATGSQSELTPSESLATSDNDTSEKIVTVKSNSVLKRVADRDSMDNESLLSTSSNLEPFASDDLGNTVIHLDKALARMRKYERMKLRAECNTDNPEHSPGAAAPTATSALTKGAGHSSTDAHCPQIDTQQLDRQIKAIMTEVIPFLKEHVGEVCSHQLLTSVRRMVLKLTRQNDESKEFVQFFHRQLGGILQDSLSKFVGRTLQDCGEDLLVEISEILFNELAFFRLMQDLDQNTSKIKHKTKRCSDRTSPKHSPHTEDQDETEQGGTLHEREEDKEKDAQSSEASEVEDEEGEGLPLSISLSKAETQALCNYGSGEDENEVEEMEEFEAGPVEVQTSLQASMDNTSEHSQGSALRNEAPQETKSDLENSEGGQLNNIQSESKDMFQPPEEGREEAKTGSGDERREEEEDCTVSPVQETPQSSDTASPDTESPVMINTDEAGSGNTSQRSDEEDFVKVEDLPLQMSLLCEEELCKRISEEQQNNNLTAEILNGNKEEITGLVGNAQALKEPETIGAQSA</sequence>
<feature type="coiled-coil region" evidence="1">
    <location>
        <begin position="278"/>
        <end position="305"/>
    </location>
</feature>
<feature type="compositionally biased region" description="Low complexity" evidence="2">
    <location>
        <begin position="1212"/>
        <end position="1222"/>
    </location>
</feature>
<dbReference type="Pfam" id="PF15717">
    <property type="entry name" value="PCM1_C"/>
    <property type="match status" value="1"/>
</dbReference>
<dbReference type="InterPro" id="IPR024138">
    <property type="entry name" value="Pericentriolar_Pcm1"/>
</dbReference>
<evidence type="ECO:0000259" key="3">
    <source>
        <dbReference type="Pfam" id="PF15717"/>
    </source>
</evidence>
<feature type="compositionally biased region" description="Polar residues" evidence="2">
    <location>
        <begin position="1888"/>
        <end position="1904"/>
    </location>
</feature>
<dbReference type="PANTHER" id="PTHR14164:SF12">
    <property type="entry name" value="PERICENTRIOLAR MATERIAL 1 PROTEIN"/>
    <property type="match status" value="1"/>
</dbReference>
<feature type="compositionally biased region" description="Basic and acidic residues" evidence="2">
    <location>
        <begin position="1864"/>
        <end position="1878"/>
    </location>
</feature>
<feature type="compositionally biased region" description="Basic and acidic residues" evidence="2">
    <location>
        <begin position="1329"/>
        <end position="1345"/>
    </location>
</feature>
<feature type="compositionally biased region" description="Acidic residues" evidence="2">
    <location>
        <begin position="905"/>
        <end position="934"/>
    </location>
</feature>
<proteinExistence type="predicted"/>
<feature type="compositionally biased region" description="Polar residues" evidence="2">
    <location>
        <begin position="1810"/>
        <end position="1828"/>
    </location>
</feature>
<feature type="compositionally biased region" description="Acidic residues" evidence="2">
    <location>
        <begin position="635"/>
        <end position="647"/>
    </location>
</feature>
<feature type="region of interest" description="Disordered" evidence="2">
    <location>
        <begin position="1"/>
        <end position="100"/>
    </location>
</feature>
<protein>
    <submittedName>
        <fullName evidence="4">Pericentriolar material 1</fullName>
    </submittedName>
</protein>
<feature type="compositionally biased region" description="Polar residues" evidence="2">
    <location>
        <begin position="1223"/>
        <end position="1241"/>
    </location>
</feature>
<feature type="domain" description="Pericentriolar material 1 protein C-terminal" evidence="3">
    <location>
        <begin position="1395"/>
        <end position="1964"/>
    </location>
</feature>
<evidence type="ECO:0000313" key="5">
    <source>
        <dbReference type="Proteomes" id="UP001108240"/>
    </source>
</evidence>
<reference evidence="4" key="2">
    <citation type="submission" date="2025-09" db="UniProtKB">
        <authorList>
            <consortium name="Ensembl"/>
        </authorList>
    </citation>
    <scope>IDENTIFICATION</scope>
</reference>
<feature type="compositionally biased region" description="Polar residues" evidence="2">
    <location>
        <begin position="943"/>
        <end position="954"/>
    </location>
</feature>
<feature type="region of interest" description="Disordered" evidence="2">
    <location>
        <begin position="1565"/>
        <end position="1597"/>
    </location>
</feature>
<feature type="compositionally biased region" description="Low complexity" evidence="2">
    <location>
        <begin position="1319"/>
        <end position="1328"/>
    </location>
</feature>
<evidence type="ECO:0000313" key="4">
    <source>
        <dbReference type="Ensembl" id="ENSCCRP00000060667.2"/>
    </source>
</evidence>
<feature type="compositionally biased region" description="Basic and acidic residues" evidence="2">
    <location>
        <begin position="876"/>
        <end position="892"/>
    </location>
</feature>
<accession>A0A8C1DCX2</accession>
<dbReference type="GeneTree" id="ENSGT00390000006641"/>
<feature type="region of interest" description="Disordered" evidence="2">
    <location>
        <begin position="699"/>
        <end position="725"/>
    </location>
</feature>
<feature type="compositionally biased region" description="Basic and acidic residues" evidence="2">
    <location>
        <begin position="1718"/>
        <end position="1732"/>
    </location>
</feature>
<name>A0A8C1DCX2_CYPCA</name>
<feature type="region of interest" description="Disordered" evidence="2">
    <location>
        <begin position="631"/>
        <end position="674"/>
    </location>
</feature>
<feature type="compositionally biased region" description="Polar residues" evidence="2">
    <location>
        <begin position="483"/>
        <end position="492"/>
    </location>
</feature>
<dbReference type="Proteomes" id="UP001108240">
    <property type="component" value="Unplaced"/>
</dbReference>
<feature type="region of interest" description="Disordered" evidence="2">
    <location>
        <begin position="1711"/>
        <end position="1771"/>
    </location>
</feature>
<dbReference type="GO" id="GO:0034454">
    <property type="term" value="P:microtubule anchoring at centrosome"/>
    <property type="evidence" value="ECO:0007669"/>
    <property type="project" value="InterPro"/>
</dbReference>
<feature type="region of interest" description="Disordered" evidence="2">
    <location>
        <begin position="117"/>
        <end position="178"/>
    </location>
</feature>
<feature type="coiled-coil region" evidence="1">
    <location>
        <begin position="740"/>
        <end position="777"/>
    </location>
</feature>
<evidence type="ECO:0000256" key="1">
    <source>
        <dbReference type="SAM" id="Coils"/>
    </source>
</evidence>
<feature type="compositionally biased region" description="Polar residues" evidence="2">
    <location>
        <begin position="58"/>
        <end position="71"/>
    </location>
</feature>
<feature type="compositionally biased region" description="Acidic residues" evidence="2">
    <location>
        <begin position="1790"/>
        <end position="1803"/>
    </location>
</feature>
<organism evidence="4 5">
    <name type="scientific">Cyprinus carpio carpio</name>
    <dbReference type="NCBI Taxonomy" id="630221"/>
    <lineage>
        <taxon>Eukaryota</taxon>
        <taxon>Metazoa</taxon>
        <taxon>Chordata</taxon>
        <taxon>Craniata</taxon>
        <taxon>Vertebrata</taxon>
        <taxon>Euteleostomi</taxon>
        <taxon>Actinopterygii</taxon>
        <taxon>Neopterygii</taxon>
        <taxon>Teleostei</taxon>
        <taxon>Ostariophysi</taxon>
        <taxon>Cypriniformes</taxon>
        <taxon>Cyprinidae</taxon>
        <taxon>Cyprininae</taxon>
        <taxon>Cyprinus</taxon>
    </lineage>
</organism>
<keyword evidence="5" id="KW-1185">Reference proteome</keyword>
<dbReference type="GO" id="GO:1905515">
    <property type="term" value="P:non-motile cilium assembly"/>
    <property type="evidence" value="ECO:0007669"/>
    <property type="project" value="TreeGrafter"/>
</dbReference>
<dbReference type="PANTHER" id="PTHR14164">
    <property type="entry name" value="PERICENTRIOLAR MATERIAL 1-RELATED"/>
    <property type="match status" value="1"/>
</dbReference>
<feature type="compositionally biased region" description="Low complexity" evidence="2">
    <location>
        <begin position="1572"/>
        <end position="1583"/>
    </location>
</feature>
<feature type="compositionally biased region" description="Polar residues" evidence="2">
    <location>
        <begin position="978"/>
        <end position="988"/>
    </location>
</feature>
<feature type="compositionally biased region" description="Polar residues" evidence="2">
    <location>
        <begin position="1466"/>
        <end position="1494"/>
    </location>
</feature>
<feature type="region of interest" description="Disordered" evidence="2">
    <location>
        <begin position="1464"/>
        <end position="1497"/>
    </location>
</feature>
<feature type="region of interest" description="Disordered" evidence="2">
    <location>
        <begin position="390"/>
        <end position="426"/>
    </location>
</feature>
<feature type="region of interest" description="Disordered" evidence="2">
    <location>
        <begin position="473"/>
        <end position="493"/>
    </location>
</feature>
<feature type="region of interest" description="Disordered" evidence="2">
    <location>
        <begin position="1185"/>
        <end position="1347"/>
    </location>
</feature>
<feature type="compositionally biased region" description="Polar residues" evidence="2">
    <location>
        <begin position="1845"/>
        <end position="1854"/>
    </location>
</feature>
<feature type="compositionally biased region" description="Basic and acidic residues" evidence="2">
    <location>
        <begin position="1743"/>
        <end position="1755"/>
    </location>
</feature>
<dbReference type="InterPro" id="IPR031446">
    <property type="entry name" value="PCM1_C"/>
</dbReference>
<dbReference type="GO" id="GO:0034451">
    <property type="term" value="C:centriolar satellite"/>
    <property type="evidence" value="ECO:0007669"/>
    <property type="project" value="TreeGrafter"/>
</dbReference>
<feature type="compositionally biased region" description="Low complexity" evidence="2">
    <location>
        <begin position="402"/>
        <end position="417"/>
    </location>
</feature>
<feature type="region of interest" description="Disordered" evidence="2">
    <location>
        <begin position="863"/>
        <end position="993"/>
    </location>
</feature>
<feature type="compositionally biased region" description="Low complexity" evidence="2">
    <location>
        <begin position="1242"/>
        <end position="1254"/>
    </location>
</feature>
<dbReference type="GO" id="GO:0036064">
    <property type="term" value="C:ciliary basal body"/>
    <property type="evidence" value="ECO:0007669"/>
    <property type="project" value="TreeGrafter"/>
</dbReference>
<dbReference type="GO" id="GO:0071539">
    <property type="term" value="P:protein localization to centrosome"/>
    <property type="evidence" value="ECO:0007669"/>
    <property type="project" value="InterPro"/>
</dbReference>
<feature type="region of interest" description="Disordered" evidence="2">
    <location>
        <begin position="784"/>
        <end position="832"/>
    </location>
</feature>
<feature type="compositionally biased region" description="Polar residues" evidence="2">
    <location>
        <begin position="809"/>
        <end position="822"/>
    </location>
</feature>
<reference evidence="4" key="1">
    <citation type="submission" date="2025-08" db="UniProtKB">
        <authorList>
            <consortium name="Ensembl"/>
        </authorList>
    </citation>
    <scope>IDENTIFICATION</scope>
</reference>
<dbReference type="Ensembl" id="ENSCCRT00000065782.2">
    <property type="protein sequence ID" value="ENSCCRP00000060667.2"/>
    <property type="gene ID" value="ENSCCRG00000031117.2"/>
</dbReference>
<feature type="region of interest" description="Disordered" evidence="2">
    <location>
        <begin position="557"/>
        <end position="596"/>
    </location>
</feature>
<feature type="compositionally biased region" description="Polar residues" evidence="2">
    <location>
        <begin position="121"/>
        <end position="139"/>
    </location>
</feature>
<feature type="region of interest" description="Disordered" evidence="2">
    <location>
        <begin position="1786"/>
        <end position="1929"/>
    </location>
</feature>
<feature type="compositionally biased region" description="Polar residues" evidence="2">
    <location>
        <begin position="565"/>
        <end position="580"/>
    </location>
</feature>
<evidence type="ECO:0000256" key="2">
    <source>
        <dbReference type="SAM" id="MobiDB-lite"/>
    </source>
</evidence>
<keyword evidence="1" id="KW-0175">Coiled coil</keyword>